<dbReference type="InterPro" id="IPR029510">
    <property type="entry name" value="Ald_DH_CS_GLU"/>
</dbReference>
<dbReference type="Gene3D" id="3.40.605.10">
    <property type="entry name" value="Aldehyde Dehydrogenase, Chain A, domain 1"/>
    <property type="match status" value="1"/>
</dbReference>
<feature type="active site" evidence="8">
    <location>
        <position position="792"/>
    </location>
</feature>
<dbReference type="AlphaFoldDB" id="A0A5C5XFV4"/>
<feature type="active site" evidence="8 9">
    <location>
        <position position="758"/>
    </location>
</feature>
<proteinExistence type="inferred from homology"/>
<dbReference type="PANTHER" id="PTHR42862:SF1">
    <property type="entry name" value="DELTA-1-PYRROLINE-5-CARBOXYLATE DEHYDROGENASE 2, ISOFORM A-RELATED"/>
    <property type="match status" value="1"/>
</dbReference>
<dbReference type="Pfam" id="PF01619">
    <property type="entry name" value="Pro_dh"/>
    <property type="match status" value="1"/>
</dbReference>
<dbReference type="InterPro" id="IPR016163">
    <property type="entry name" value="Ald_DH_C"/>
</dbReference>
<evidence type="ECO:0000256" key="5">
    <source>
        <dbReference type="ARBA" id="ARBA00032259"/>
    </source>
</evidence>
<dbReference type="GO" id="GO:0003842">
    <property type="term" value="F:L-glutamate gamma-semialdehyde dehydrogenase activity"/>
    <property type="evidence" value="ECO:0007669"/>
    <property type="project" value="UniProtKB-EC"/>
</dbReference>
<dbReference type="Pfam" id="PF18083">
    <property type="entry name" value="PutA_N"/>
    <property type="match status" value="1"/>
</dbReference>
<dbReference type="InterPro" id="IPR016160">
    <property type="entry name" value="Ald_DH_CS_CYS"/>
</dbReference>
<accession>A0A5C5XFV4</accession>
<gene>
    <name evidence="14" type="primary">rocA1</name>
    <name evidence="14" type="ORF">Pan54_26170</name>
</gene>
<evidence type="ECO:0000256" key="7">
    <source>
        <dbReference type="ARBA" id="ARBA00061617"/>
    </source>
</evidence>
<dbReference type="Pfam" id="PF00171">
    <property type="entry name" value="Aldedh"/>
    <property type="match status" value="1"/>
</dbReference>
<dbReference type="Gene3D" id="3.40.309.10">
    <property type="entry name" value="Aldehyde Dehydrogenase, Chain A, domain 2"/>
    <property type="match status" value="1"/>
</dbReference>
<dbReference type="Gene3D" id="3.20.20.220">
    <property type="match status" value="1"/>
</dbReference>
<dbReference type="GO" id="GO:0003700">
    <property type="term" value="F:DNA-binding transcription factor activity"/>
    <property type="evidence" value="ECO:0007669"/>
    <property type="project" value="InterPro"/>
</dbReference>
<dbReference type="RefSeq" id="WP_242631301.1">
    <property type="nucleotide sequence ID" value="NZ_SJPG01000001.1"/>
</dbReference>
<dbReference type="CDD" id="cd07124">
    <property type="entry name" value="ALDH_PutA-P5CDH-RocA"/>
    <property type="match status" value="1"/>
</dbReference>
<evidence type="ECO:0000259" key="11">
    <source>
        <dbReference type="Pfam" id="PF00171"/>
    </source>
</evidence>
<evidence type="ECO:0000313" key="15">
    <source>
        <dbReference type="Proteomes" id="UP000316095"/>
    </source>
</evidence>
<dbReference type="InterPro" id="IPR005932">
    <property type="entry name" value="RocA"/>
</dbReference>
<dbReference type="InterPro" id="IPR015590">
    <property type="entry name" value="Aldehyde_DH_dom"/>
</dbReference>
<keyword evidence="3 10" id="KW-0560">Oxidoreductase</keyword>
<evidence type="ECO:0000256" key="6">
    <source>
        <dbReference type="ARBA" id="ARBA00048142"/>
    </source>
</evidence>
<evidence type="ECO:0000259" key="12">
    <source>
        <dbReference type="Pfam" id="PF01619"/>
    </source>
</evidence>
<dbReference type="GO" id="GO:0004657">
    <property type="term" value="F:proline dehydrogenase activity"/>
    <property type="evidence" value="ECO:0007669"/>
    <property type="project" value="InterPro"/>
</dbReference>
<comment type="pathway">
    <text evidence="1">Amino-acid degradation; L-proline degradation into L-glutamate; L-glutamate from L-proline: step 2/2.</text>
</comment>
<dbReference type="InterPro" id="IPR016162">
    <property type="entry name" value="Ald_DH_N"/>
</dbReference>
<evidence type="ECO:0000256" key="9">
    <source>
        <dbReference type="PROSITE-ProRule" id="PRU10007"/>
    </source>
</evidence>
<reference evidence="14 15" key="1">
    <citation type="submission" date="2019-02" db="EMBL/GenBank/DDBJ databases">
        <title>Deep-cultivation of Planctomycetes and their phenomic and genomic characterization uncovers novel biology.</title>
        <authorList>
            <person name="Wiegand S."/>
            <person name="Jogler M."/>
            <person name="Boedeker C."/>
            <person name="Pinto D."/>
            <person name="Vollmers J."/>
            <person name="Rivas-Marin E."/>
            <person name="Kohn T."/>
            <person name="Peeters S.H."/>
            <person name="Heuer A."/>
            <person name="Rast P."/>
            <person name="Oberbeckmann S."/>
            <person name="Bunk B."/>
            <person name="Jeske O."/>
            <person name="Meyerdierks A."/>
            <person name="Storesund J.E."/>
            <person name="Kallscheuer N."/>
            <person name="Luecker S."/>
            <person name="Lage O.M."/>
            <person name="Pohl T."/>
            <person name="Merkel B.J."/>
            <person name="Hornburger P."/>
            <person name="Mueller R.-W."/>
            <person name="Bruemmer F."/>
            <person name="Labrenz M."/>
            <person name="Spormann A.M."/>
            <person name="Op Den Camp H."/>
            <person name="Overmann J."/>
            <person name="Amann R."/>
            <person name="Jetten M.S.M."/>
            <person name="Mascher T."/>
            <person name="Medema M.H."/>
            <person name="Devos D.P."/>
            <person name="Kaster A.-K."/>
            <person name="Ovreas L."/>
            <person name="Rohde M."/>
            <person name="Galperin M.Y."/>
            <person name="Jogler C."/>
        </authorList>
    </citation>
    <scope>NUCLEOTIDE SEQUENCE [LARGE SCALE GENOMIC DNA]</scope>
    <source>
        <strain evidence="14 15">Pan54</strain>
    </source>
</reference>
<evidence type="ECO:0000313" key="14">
    <source>
        <dbReference type="EMBL" id="TWT61880.1"/>
    </source>
</evidence>
<evidence type="ECO:0000259" key="13">
    <source>
        <dbReference type="Pfam" id="PF18083"/>
    </source>
</evidence>
<comment type="caution">
    <text evidence="14">The sequence shown here is derived from an EMBL/GenBank/DDBJ whole genome shotgun (WGS) entry which is preliminary data.</text>
</comment>
<evidence type="ECO:0000256" key="10">
    <source>
        <dbReference type="RuleBase" id="RU003345"/>
    </source>
</evidence>
<dbReference type="PROSITE" id="PS00070">
    <property type="entry name" value="ALDEHYDE_DEHYDR_CYS"/>
    <property type="match status" value="1"/>
</dbReference>
<feature type="domain" description="Proline dehydrogenase" evidence="12">
    <location>
        <begin position="142"/>
        <end position="446"/>
    </location>
</feature>
<dbReference type="EC" id="1.2.1.88" evidence="2"/>
<protein>
    <recommendedName>
        <fullName evidence="5">L-glutamate gamma-semialdehyde dehydrogenase</fullName>
        <ecNumber evidence="2">1.2.1.88</ecNumber>
    </recommendedName>
    <alternativeName>
        <fullName evidence="5">L-glutamate gamma-semialdehyde dehydrogenase</fullName>
    </alternativeName>
</protein>
<dbReference type="InterPro" id="IPR050485">
    <property type="entry name" value="Proline_metab_enzyme"/>
</dbReference>
<comment type="catalytic activity">
    <reaction evidence="6">
        <text>L-glutamate 5-semialdehyde + NAD(+) + H2O = L-glutamate + NADH + 2 H(+)</text>
        <dbReference type="Rhea" id="RHEA:30235"/>
        <dbReference type="ChEBI" id="CHEBI:15377"/>
        <dbReference type="ChEBI" id="CHEBI:15378"/>
        <dbReference type="ChEBI" id="CHEBI:29985"/>
        <dbReference type="ChEBI" id="CHEBI:57540"/>
        <dbReference type="ChEBI" id="CHEBI:57945"/>
        <dbReference type="ChEBI" id="CHEBI:58066"/>
        <dbReference type="EC" id="1.2.1.88"/>
    </reaction>
</comment>
<name>A0A5C5XFV4_9PLAN</name>
<evidence type="ECO:0000256" key="3">
    <source>
        <dbReference type="ARBA" id="ARBA00023002"/>
    </source>
</evidence>
<dbReference type="FunFam" id="3.40.309.10:FF:000005">
    <property type="entry name" value="1-pyrroline-5-carboxylate dehydrogenase 1"/>
    <property type="match status" value="1"/>
</dbReference>
<dbReference type="InterPro" id="IPR029041">
    <property type="entry name" value="FAD-linked_oxidoreductase-like"/>
</dbReference>
<dbReference type="InterPro" id="IPR016161">
    <property type="entry name" value="Ald_DH/histidinol_DH"/>
</dbReference>
<evidence type="ECO:0000256" key="1">
    <source>
        <dbReference type="ARBA" id="ARBA00004786"/>
    </source>
</evidence>
<dbReference type="InterPro" id="IPR025703">
    <property type="entry name" value="Bifunct_PutA"/>
</dbReference>
<dbReference type="SUPFAM" id="SSF51730">
    <property type="entry name" value="FAD-linked oxidoreductase"/>
    <property type="match status" value="1"/>
</dbReference>
<dbReference type="InterPro" id="IPR041514">
    <property type="entry name" value="PutA_N"/>
</dbReference>
<dbReference type="Proteomes" id="UP000316095">
    <property type="component" value="Unassembled WGS sequence"/>
</dbReference>
<keyword evidence="15" id="KW-1185">Reference proteome</keyword>
<evidence type="ECO:0000256" key="4">
    <source>
        <dbReference type="ARBA" id="ARBA00023027"/>
    </source>
</evidence>
<dbReference type="EMBL" id="SJPG01000001">
    <property type="protein sequence ID" value="TWT61880.1"/>
    <property type="molecule type" value="Genomic_DNA"/>
</dbReference>
<dbReference type="PIRSF" id="PIRSF000197">
    <property type="entry name" value="Bifunct_PutA"/>
    <property type="match status" value="1"/>
</dbReference>
<feature type="domain" description="Aldehyde dehydrogenase" evidence="11">
    <location>
        <begin position="524"/>
        <end position="981"/>
    </location>
</feature>
<organism evidence="14 15">
    <name type="scientific">Rubinisphaera italica</name>
    <dbReference type="NCBI Taxonomy" id="2527969"/>
    <lineage>
        <taxon>Bacteria</taxon>
        <taxon>Pseudomonadati</taxon>
        <taxon>Planctomycetota</taxon>
        <taxon>Planctomycetia</taxon>
        <taxon>Planctomycetales</taxon>
        <taxon>Planctomycetaceae</taxon>
        <taxon>Rubinisphaera</taxon>
    </lineage>
</organism>
<sequence length="1003" mass="112325">MTGDGVGKRKATQSTEAIEDQTLQTGKRVWGRLQRQQPSMFDRRWLDDRIMNWAMADESVKVQLFRFVDVLPMLRDHETLNRHLHEYFQDVKQYLPWAARMALHVTDGNRILGRALAINARSNARRMAERFIAGCNADEIIQSVMKIRDAGFATTLDRLGEAVLSHQEAEAYQQSYLDLIEKLAPRLETLREASQIDSNHLGPIPRANVSLKLSALDGDFNPIDPAGTTKRVLKRLRPILQAAIEHDVFVNVDMEQYDYKDLTYQIFKTALMEPEFAGYPHLGIVCQAYLKEAEEDLQSLLEWTKQRGTPITVRLVKGAYWDYETVIAGLRNWPVPVFEQKAETDANFESLTEILFENYDWLSPAIGSHNLRSVSHALAVAKELSVPKDAFEIQMLYGMGQEEAQAFSEMGYRVRVYAPFGELIPGMAYLVRRLLENTSNDSFLRQSYQEERSIEELMMSPQKMIDKTKSTPAPVLPFINEPLTDFGQTENQEAMQAALKSVREECGLEYPIVISGKAYETRQMLNSRCPFDREIIVGRVSSATPDLANEAIDAARRTFSTWSAIDADHRAEYVELIARGLQERRLELASWIIYESGKPWIDADADVAEAIDFCHYYAESMRQMDHSLEADLPGEENEYFYRPRGVAVIISPWNFPLAILTGMTVAAIVTGNTVVMKPAEQSPVIAAKLMEIIRATGIPDGVVNYVPGIGEEIGPDLVSSPDVDIVAFTGSREVGLEINQKAAESTPAHNSVKRVVAEMGGKNAIIIDDDADLDEAVHGVVESAFGYSGQKCSACSRVIVLQPIYEEFCSRLKAAVETLQLGPCDNPGTKIGPVIDQDAQEKIEHYLEIGQEESELLVGIEVPNKLKKMGCYVGPHVFCNVSTSDRIAREEIFGPVLAVIQARDFSEAIRFANDTDFALTGGVYSRSPVNLKRARTEFRVGNLYLNRPCTGALVFRQPFGGYRMSGIGTKAGGPDYLHEFLIPINITENTLRRGFAPEEQTSN</sequence>
<dbReference type="InterPro" id="IPR002872">
    <property type="entry name" value="Proline_DH_dom"/>
</dbReference>
<dbReference type="PANTHER" id="PTHR42862">
    <property type="entry name" value="DELTA-1-PYRROLINE-5-CARBOXYLATE DEHYDROGENASE 1, ISOFORM A-RELATED"/>
    <property type="match status" value="1"/>
</dbReference>
<evidence type="ECO:0000256" key="2">
    <source>
        <dbReference type="ARBA" id="ARBA00012884"/>
    </source>
</evidence>
<dbReference type="NCBIfam" id="NF002852">
    <property type="entry name" value="PRK03137.1"/>
    <property type="match status" value="1"/>
</dbReference>
<comment type="similarity">
    <text evidence="7">Belongs to the aldehyde dehydrogenase family. RocA subfamily.</text>
</comment>
<dbReference type="SUPFAM" id="SSF53720">
    <property type="entry name" value="ALDH-like"/>
    <property type="match status" value="1"/>
</dbReference>
<evidence type="ECO:0000256" key="8">
    <source>
        <dbReference type="PIRSR" id="PIRSR000197-1"/>
    </source>
</evidence>
<dbReference type="FunFam" id="3.40.605.10:FF:000045">
    <property type="entry name" value="1-pyrroline-5-carboxylate dehydrogenase 1"/>
    <property type="match status" value="1"/>
</dbReference>
<dbReference type="GO" id="GO:0010133">
    <property type="term" value="P:L-proline catabolic process to L-glutamate"/>
    <property type="evidence" value="ECO:0007669"/>
    <property type="project" value="InterPro"/>
</dbReference>
<dbReference type="GO" id="GO:0009898">
    <property type="term" value="C:cytoplasmic side of plasma membrane"/>
    <property type="evidence" value="ECO:0007669"/>
    <property type="project" value="TreeGrafter"/>
</dbReference>
<feature type="domain" description="Proline utilization A N-terminal" evidence="13">
    <location>
        <begin position="19"/>
        <end position="131"/>
    </location>
</feature>
<dbReference type="PROSITE" id="PS00687">
    <property type="entry name" value="ALDEHYDE_DEHYDR_GLU"/>
    <property type="match status" value="1"/>
</dbReference>
<keyword evidence="4" id="KW-0520">NAD</keyword>